<evidence type="ECO:0000313" key="4">
    <source>
        <dbReference type="Proteomes" id="UP000192342"/>
    </source>
</evidence>
<dbReference type="NCBIfam" id="TIGR00251">
    <property type="entry name" value="DUF167 family protein"/>
    <property type="match status" value="1"/>
</dbReference>
<protein>
    <recommendedName>
        <fullName evidence="2">UPF0235 protein ATO7_14938</fullName>
    </recommendedName>
</protein>
<reference evidence="3 4" key="1">
    <citation type="submission" date="2013-04" db="EMBL/GenBank/DDBJ databases">
        <title>Oceanococcus atlanticus 22II-S10r2 Genome Sequencing.</title>
        <authorList>
            <person name="Lai Q."/>
            <person name="Li G."/>
            <person name="Shao Z."/>
        </authorList>
    </citation>
    <scope>NUCLEOTIDE SEQUENCE [LARGE SCALE GENOMIC DNA]</scope>
    <source>
        <strain evidence="3 4">22II-S10r2</strain>
    </source>
</reference>
<gene>
    <name evidence="3" type="ORF">ATO7_14938</name>
</gene>
<accession>A0A1Y1SAS9</accession>
<dbReference type="PANTHER" id="PTHR13420:SF7">
    <property type="entry name" value="UPF0235 PROTEIN C15ORF40"/>
    <property type="match status" value="1"/>
</dbReference>
<dbReference type="EMBL" id="AQQV01000004">
    <property type="protein sequence ID" value="ORE85528.1"/>
    <property type="molecule type" value="Genomic_DNA"/>
</dbReference>
<dbReference type="Gene3D" id="3.30.1200.10">
    <property type="entry name" value="YggU-like"/>
    <property type="match status" value="1"/>
</dbReference>
<dbReference type="PANTHER" id="PTHR13420">
    <property type="entry name" value="UPF0235 PROTEIN C15ORF40"/>
    <property type="match status" value="1"/>
</dbReference>
<dbReference type="Proteomes" id="UP000192342">
    <property type="component" value="Unassembled WGS sequence"/>
</dbReference>
<name>A0A1Y1SAS9_9GAMM</name>
<evidence type="ECO:0000256" key="2">
    <source>
        <dbReference type="HAMAP-Rule" id="MF_00634"/>
    </source>
</evidence>
<dbReference type="SUPFAM" id="SSF69786">
    <property type="entry name" value="YggU-like"/>
    <property type="match status" value="1"/>
</dbReference>
<proteinExistence type="inferred from homology"/>
<comment type="similarity">
    <text evidence="1 2">Belongs to the UPF0235 family.</text>
</comment>
<evidence type="ECO:0000256" key="1">
    <source>
        <dbReference type="ARBA" id="ARBA00010364"/>
    </source>
</evidence>
<dbReference type="AlphaFoldDB" id="A0A1Y1SAS9"/>
<keyword evidence="4" id="KW-1185">Reference proteome</keyword>
<dbReference type="InterPro" id="IPR036591">
    <property type="entry name" value="YggU-like_sf"/>
</dbReference>
<dbReference type="GO" id="GO:0005737">
    <property type="term" value="C:cytoplasm"/>
    <property type="evidence" value="ECO:0007669"/>
    <property type="project" value="TreeGrafter"/>
</dbReference>
<organism evidence="3 4">
    <name type="scientific">Oceanococcus atlanticus</name>
    <dbReference type="NCBI Taxonomy" id="1317117"/>
    <lineage>
        <taxon>Bacteria</taxon>
        <taxon>Pseudomonadati</taxon>
        <taxon>Pseudomonadota</taxon>
        <taxon>Gammaproteobacteria</taxon>
        <taxon>Chromatiales</taxon>
        <taxon>Oceanococcaceae</taxon>
        <taxon>Oceanococcus</taxon>
    </lineage>
</organism>
<dbReference type="InterPro" id="IPR003746">
    <property type="entry name" value="DUF167"/>
</dbReference>
<dbReference type="STRING" id="1317117.ATO7_14938"/>
<dbReference type="SMART" id="SM01152">
    <property type="entry name" value="DUF167"/>
    <property type="match status" value="1"/>
</dbReference>
<sequence>MSENSQKEVMLEVRVSPKASRNAINGWHEGRLKISVTAAPDRGKANQAVERLLAAQLGLPRGAVEVVHGHTQRNKRVRLRASQAVLTLLPARR</sequence>
<comment type="caution">
    <text evidence="3">The sequence shown here is derived from an EMBL/GenBank/DDBJ whole genome shotgun (WGS) entry which is preliminary data.</text>
</comment>
<evidence type="ECO:0000313" key="3">
    <source>
        <dbReference type="EMBL" id="ORE85528.1"/>
    </source>
</evidence>
<dbReference type="HAMAP" id="MF_00634">
    <property type="entry name" value="UPF0235"/>
    <property type="match status" value="1"/>
</dbReference>
<dbReference type="Pfam" id="PF02594">
    <property type="entry name" value="DUF167"/>
    <property type="match status" value="1"/>
</dbReference>